<evidence type="ECO:0000313" key="7">
    <source>
        <dbReference type="EMBL" id="MEK7953955.1"/>
    </source>
</evidence>
<dbReference type="RefSeq" id="WP_341407723.1">
    <property type="nucleotide sequence ID" value="NZ_JBBUKT010000014.1"/>
</dbReference>
<evidence type="ECO:0000256" key="2">
    <source>
        <dbReference type="ARBA" id="ARBA00022692"/>
    </source>
</evidence>
<protein>
    <submittedName>
        <fullName evidence="7">Translocation/assembly module TamB domain-containing protein</fullName>
    </submittedName>
</protein>
<organism evidence="7 8">
    <name type="scientific">Luteolibacter soli</name>
    <dbReference type="NCBI Taxonomy" id="3135280"/>
    <lineage>
        <taxon>Bacteria</taxon>
        <taxon>Pseudomonadati</taxon>
        <taxon>Verrucomicrobiota</taxon>
        <taxon>Verrucomicrobiia</taxon>
        <taxon>Verrucomicrobiales</taxon>
        <taxon>Verrucomicrobiaceae</taxon>
        <taxon>Luteolibacter</taxon>
    </lineage>
</organism>
<evidence type="ECO:0000256" key="1">
    <source>
        <dbReference type="ARBA" id="ARBA00004167"/>
    </source>
</evidence>
<reference evidence="7 8" key="1">
    <citation type="submission" date="2024-04" db="EMBL/GenBank/DDBJ databases">
        <title>Luteolibacter sp. isolated from soil.</title>
        <authorList>
            <person name="An J."/>
        </authorList>
    </citation>
    <scope>NUCLEOTIDE SEQUENCE [LARGE SCALE GENOMIC DNA]</scope>
    <source>
        <strain evidence="7 8">Y139</strain>
    </source>
</reference>
<dbReference type="PANTHER" id="PTHR36985">
    <property type="entry name" value="TRANSLOCATION AND ASSEMBLY MODULE SUBUNIT TAMB"/>
    <property type="match status" value="1"/>
</dbReference>
<dbReference type="EMBL" id="JBBUKT010000014">
    <property type="protein sequence ID" value="MEK7953955.1"/>
    <property type="molecule type" value="Genomic_DNA"/>
</dbReference>
<evidence type="ECO:0000313" key="8">
    <source>
        <dbReference type="Proteomes" id="UP001371305"/>
    </source>
</evidence>
<sequence>MSADDGDIPPPPEKKKRRRGRKRLVALVLFVLLLVWLNGPGWRWIGEVVAQKALEGSGLTADFQLKGTLLGGIKVEKLAVKGGPIKKLEIGSVDPRYQLRKIVRGDLDGLMVDKLDLVIDLAADPLPSRGKPKEEKPADLSTTLKKVRSILMPLDLGAAGLRIQVVRGEENVAVLESSDFSHAPGSEDFVLKFGEISIGSGYAFAAQASTIQWGEERLSLDRFDVTSGLGIRDVRVDVPAGGKLAASAVVQVEGSRVLLASDRSTATVKLEGDPLVVQEAVKNFALEIPAGATVRRLEIAAQGLDLKPDQWNATANVEVGGLQYEDWKAETLVLDATKTGSDGTVNWSLAALNSNLTGNAALRWRDLAAGQWADFQATAKVSLPQVTPLFGVLKEKYSVAPKEAPPLPGSSLNVDAIIDSAASGLRSVDAKVLLSAENNAAASLAIDAKWTPPDGKIAGTLGSEGHRATYALDLTGKHYEGTAVLEGFRPERIAAWAATFGVTLPTGMNASGTWQGGGDFAAQPHRGAFDITSFEWVRKDTPPLIVRTKGNYDWPQAVVLDDLTAITEGQTIHASASFANQVLKIPRIEWKEGENRLVSGQAEIPVPKEMKGAGDFLKQQVPLNVFLESEWIDHTRLQPWLPEKKSPLASGSGRVRLVVTGTPAAPKVNLDLDLKGVSVPNQPNVPVTDASLALNGADGALTLNGQIKPAGYQPVVLTGKTAFKPGEWAEKPDSVLNEKLEARANIPRLDLATFAKFVPNAEKLGGVVEGHVTASGTIGKPDLGGELSLSKGAFTMKDSPAPPVTNANLLIRMQGKEVRLQTLSLETAGGTLTGSGNVGLADAKKPTFDLSLKGTALPLKRDESMIVRANANLALRGNLEQAGISGTVDIVDSLFYKDVELLPVRVPFTAPSRPSLPSIDTEKKAEGLPAPFANWTLDVVVRTGDPFLIRGNLAKGQATANIRFGGTLANVQPEGNAILSNVEAKLPFSTLRVDNGAATFTPAGGLSPELNIRGTSTIGRYEVNVFFYGPANAPKTALTSDPPLPESEIMTLLATGTTSDGLEDGQAAGMKAAQLLVEEWRKGRLPFAEQVAKVLEVINRVDVRIGEDDPLTGKRLNSATMEVTDKIFVSGSVDKQSNTRVLGAFVLRFK</sequence>
<proteinExistence type="predicted"/>
<dbReference type="InterPro" id="IPR007452">
    <property type="entry name" value="TamB_C"/>
</dbReference>
<gene>
    <name evidence="7" type="ORF">WKV53_25790</name>
</gene>
<keyword evidence="2 5" id="KW-0812">Transmembrane</keyword>
<dbReference type="Pfam" id="PF04357">
    <property type="entry name" value="TamB"/>
    <property type="match status" value="1"/>
</dbReference>
<evidence type="ECO:0000256" key="3">
    <source>
        <dbReference type="ARBA" id="ARBA00022989"/>
    </source>
</evidence>
<dbReference type="Proteomes" id="UP001371305">
    <property type="component" value="Unassembled WGS sequence"/>
</dbReference>
<evidence type="ECO:0000259" key="6">
    <source>
        <dbReference type="Pfam" id="PF04357"/>
    </source>
</evidence>
<keyword evidence="8" id="KW-1185">Reference proteome</keyword>
<keyword evidence="3 5" id="KW-1133">Transmembrane helix</keyword>
<dbReference type="PANTHER" id="PTHR36985:SF1">
    <property type="entry name" value="TRANSLOCATION AND ASSEMBLY MODULE SUBUNIT TAMB"/>
    <property type="match status" value="1"/>
</dbReference>
<name>A0ABU9B512_9BACT</name>
<keyword evidence="4 5" id="KW-0472">Membrane</keyword>
<comment type="subcellular location">
    <subcellularLocation>
        <location evidence="1">Membrane</location>
        <topology evidence="1">Single-pass membrane protein</topology>
    </subcellularLocation>
</comment>
<evidence type="ECO:0000256" key="4">
    <source>
        <dbReference type="ARBA" id="ARBA00023136"/>
    </source>
</evidence>
<evidence type="ECO:0000256" key="5">
    <source>
        <dbReference type="SAM" id="Phobius"/>
    </source>
</evidence>
<feature type="transmembrane region" description="Helical" evidence="5">
    <location>
        <begin position="24"/>
        <end position="45"/>
    </location>
</feature>
<feature type="domain" description="Translocation and assembly module TamB C-terminal" evidence="6">
    <location>
        <begin position="827"/>
        <end position="1134"/>
    </location>
</feature>
<accession>A0ABU9B512</accession>
<comment type="caution">
    <text evidence="7">The sequence shown here is derived from an EMBL/GenBank/DDBJ whole genome shotgun (WGS) entry which is preliminary data.</text>
</comment>